<dbReference type="GeneID" id="108740624"/>
<dbReference type="PANTHER" id="PTHR24050:SF28">
    <property type="entry name" value="UROMODULIN-LIKE"/>
    <property type="match status" value="1"/>
</dbReference>
<dbReference type="CDD" id="cd00054">
    <property type="entry name" value="EGF_CA"/>
    <property type="match status" value="6"/>
</dbReference>
<evidence type="ECO:0000256" key="8">
    <source>
        <dbReference type="ARBA" id="ARBA00022837"/>
    </source>
</evidence>
<protein>
    <submittedName>
        <fullName evidence="16">Fibrillin-2</fullName>
    </submittedName>
</protein>
<feature type="domain" description="EGF-like" evidence="14">
    <location>
        <begin position="884"/>
        <end position="924"/>
    </location>
</feature>
<dbReference type="InterPro" id="IPR049883">
    <property type="entry name" value="NOTCH1_EGF-like"/>
</dbReference>
<dbReference type="FunFam" id="2.10.25.10:FF:000005">
    <property type="entry name" value="Fibrillin 2"/>
    <property type="match status" value="1"/>
</dbReference>
<dbReference type="SMART" id="SM00179">
    <property type="entry name" value="EGF_CA"/>
    <property type="match status" value="15"/>
</dbReference>
<dbReference type="SUPFAM" id="SSF57196">
    <property type="entry name" value="EGF/Laminin"/>
    <property type="match status" value="3"/>
</dbReference>
<dbReference type="FunFam" id="2.10.25.10:FF:000010">
    <property type="entry name" value="Pro-epidermal growth factor"/>
    <property type="match status" value="1"/>
</dbReference>
<dbReference type="SUPFAM" id="SSF57184">
    <property type="entry name" value="Growth factor receptor domain"/>
    <property type="match status" value="4"/>
</dbReference>
<feature type="compositionally biased region" description="Low complexity" evidence="12">
    <location>
        <begin position="456"/>
        <end position="478"/>
    </location>
</feature>
<comment type="subcellular location">
    <subcellularLocation>
        <location evidence="1">Secreted</location>
        <location evidence="1">Extracellular space</location>
        <location evidence="1">Extracellular matrix</location>
    </subcellularLocation>
</comment>
<feature type="region of interest" description="Disordered" evidence="12">
    <location>
        <begin position="444"/>
        <end position="478"/>
    </location>
</feature>
<feature type="region of interest" description="Disordered" evidence="12">
    <location>
        <begin position="500"/>
        <end position="522"/>
    </location>
</feature>
<dbReference type="FunCoup" id="A0A7F5R492">
    <property type="interactions" value="3"/>
</dbReference>
<dbReference type="FunFam" id="2.10.25.10:FF:000014">
    <property type="entry name" value="Latent-transforming growth factor beta-binding protein 3"/>
    <property type="match status" value="2"/>
</dbReference>
<feature type="signal peptide" evidence="13">
    <location>
        <begin position="1"/>
        <end position="21"/>
    </location>
</feature>
<keyword evidence="10" id="KW-0325">Glycoprotein</keyword>
<dbReference type="Pfam" id="PF14670">
    <property type="entry name" value="FXa_inhibition"/>
    <property type="match status" value="1"/>
</dbReference>
<dbReference type="OrthoDB" id="10022113at2759"/>
<dbReference type="InterPro" id="IPR000152">
    <property type="entry name" value="EGF-type_Asp/Asn_hydroxyl_site"/>
</dbReference>
<keyword evidence="15" id="KW-1185">Reference proteome</keyword>
<dbReference type="PANTHER" id="PTHR24050">
    <property type="entry name" value="PA14 DOMAIN-CONTAINING PROTEIN"/>
    <property type="match status" value="1"/>
</dbReference>
<dbReference type="PROSITE" id="PS01186">
    <property type="entry name" value="EGF_2"/>
    <property type="match status" value="4"/>
</dbReference>
<dbReference type="Pfam" id="PF22914">
    <property type="entry name" value="Fibulin_C"/>
    <property type="match status" value="1"/>
</dbReference>
<dbReference type="InterPro" id="IPR000742">
    <property type="entry name" value="EGF"/>
</dbReference>
<dbReference type="InterPro" id="IPR009030">
    <property type="entry name" value="Growth_fac_rcpt_cys_sf"/>
</dbReference>
<dbReference type="Pfam" id="PF12662">
    <property type="entry name" value="cEGF"/>
    <property type="match status" value="3"/>
</dbReference>
<dbReference type="FunFam" id="2.10.25.10:FF:000038">
    <property type="entry name" value="Fibrillin 2"/>
    <property type="match status" value="1"/>
</dbReference>
<comment type="similarity">
    <text evidence="2">Belongs to the fibulin family.</text>
</comment>
<keyword evidence="9" id="KW-1015">Disulfide bond</keyword>
<evidence type="ECO:0000256" key="2">
    <source>
        <dbReference type="ARBA" id="ARBA00006127"/>
    </source>
</evidence>
<feature type="domain" description="EGF-like" evidence="14">
    <location>
        <begin position="925"/>
        <end position="967"/>
    </location>
</feature>
<reference evidence="16" key="1">
    <citation type="submission" date="2025-08" db="UniProtKB">
        <authorList>
            <consortium name="RefSeq"/>
        </authorList>
    </citation>
    <scope>IDENTIFICATION</scope>
    <source>
        <tissue evidence="16">Entire body</tissue>
    </source>
</reference>
<dbReference type="PROSITE" id="PS01187">
    <property type="entry name" value="EGF_CA"/>
    <property type="match status" value="4"/>
</dbReference>
<feature type="domain" description="EGF-like" evidence="14">
    <location>
        <begin position="541"/>
        <end position="576"/>
    </location>
</feature>
<evidence type="ECO:0000256" key="12">
    <source>
        <dbReference type="SAM" id="MobiDB-lite"/>
    </source>
</evidence>
<feature type="region of interest" description="Disordered" evidence="12">
    <location>
        <begin position="142"/>
        <end position="175"/>
    </location>
</feature>
<dbReference type="Gene3D" id="2.10.25.10">
    <property type="entry name" value="Laminin"/>
    <property type="match status" value="15"/>
</dbReference>
<dbReference type="Pfam" id="PF07645">
    <property type="entry name" value="EGF_CA"/>
    <property type="match status" value="9"/>
</dbReference>
<dbReference type="InterPro" id="IPR055088">
    <property type="entry name" value="Fibulin_C"/>
</dbReference>
<dbReference type="KEGG" id="apln:108740624"/>
<evidence type="ECO:0000313" key="16">
    <source>
        <dbReference type="RefSeq" id="XP_025830627.1"/>
    </source>
</evidence>
<feature type="region of interest" description="Disordered" evidence="12">
    <location>
        <begin position="672"/>
        <end position="692"/>
    </location>
</feature>
<organism evidence="15 16">
    <name type="scientific">Agrilus planipennis</name>
    <name type="common">Emerald ash borer</name>
    <name type="synonym">Agrilus marcopoli</name>
    <dbReference type="NCBI Taxonomy" id="224129"/>
    <lineage>
        <taxon>Eukaryota</taxon>
        <taxon>Metazoa</taxon>
        <taxon>Ecdysozoa</taxon>
        <taxon>Arthropoda</taxon>
        <taxon>Hexapoda</taxon>
        <taxon>Insecta</taxon>
        <taxon>Pterygota</taxon>
        <taxon>Neoptera</taxon>
        <taxon>Endopterygota</taxon>
        <taxon>Coleoptera</taxon>
        <taxon>Polyphaga</taxon>
        <taxon>Elateriformia</taxon>
        <taxon>Buprestoidea</taxon>
        <taxon>Buprestidae</taxon>
        <taxon>Agrilinae</taxon>
        <taxon>Agrilus</taxon>
    </lineage>
</organism>
<keyword evidence="3" id="KW-0964">Secreted</keyword>
<name>A0A7F5R492_AGRPL</name>
<comment type="caution">
    <text evidence="11">Lacks conserved residue(s) required for the propagation of feature annotation.</text>
</comment>
<sequence>MLLMNIIYVFFLFICEHNVNPSKLETIKHCCGLGKNYAESGLVCDTFQPPIAGVTKDEEKFCLSSVKSCCKKQYREKQCQLGIEDARKNSNCNSDGSDERRGCCDSCKIGLESSVDTSTCDIDIGLEPLMNDAFKSCCEKKSNTESTSTSSTTTSTTPIVTTQSSTTESNLDENSPGLPRLEGVCDIPEICAHLCIKEKDSYRCDCHKGYTLMADGVSCKLTAEVTVKNRCALHNPCEHECLDTGVAIKCLCDDGFELAGDRRSCNDINECTLGIHDCRPDERCINTEGEYECVNSNSTYPSEKTDFLDKCPSGYMFNSEKMVCDDIDECELQLVCTDSAVCINTIGSYKCEESNFPSCPPGFQFKDSIQDCADIDECITGENNCDPNTQFCLNSKGNYTCIDKSSTRACPAGFKKNLVTQLCEDINECSEIPNVCDENEECVNEPGGHDCKPKSKTTTLGTSLKEDSSSTVTVTSSTTLKPTNTKPFYNTHYFTPKPTTPLETFTKPSSRHQPIPSTSTPKHYECPEGYQYSLEKGNCFDINECLQDSQACDSNQDCYNTPGSFVCTCKNGFEEDPYTGACVDINECQTGQNECGEGQRCDNSIGSYFCARVAGCGTGYTLNTAIGLCEDDDECTLKTDNCHNLGPRYACRNIPGSYRCIQNPRVYTVITPNTTSSTHAPPTTSTTARTTLSSNVPPSFPIKFFGDSSLSKPPIINTFTVPINRNPTRNEVFAIRPMKKCLPGYKMNAQGQCIDIDECESSPCKKNEKCINLQNGFQCIPTIHCRSGYELNEDGTECDDINECARGIHKCKKSQICKNGPGYYLCQCPGGHKLNNQNECEDIDECEFYRGRICSANAICQNTVGSYKCICKQGFKEIENGCEDVNECNETPNLCHHTCINLWGSYRCACERGFSLNSDNRTCSDIDECEKFSDRKLCVGTCQNIPGSYTCKCPDGYRLGADGWTCQDIDECEQNPCPNPDDICFNVRGGFKCQTIKCPSHYIKDPEHKSHCRRASNVCDINDYACLQMPTQYSYHFVTFVSNLPISSKGTIDFFQIKGPAWTSSTADFNMNLRNIRCPRHVKKADESYFKMTKNYNRAIIGIVKPIEGPQEMELQIQMQIFVQGNFQAKLISTIYIIVTEYPF</sequence>
<feature type="compositionally biased region" description="Polar residues" evidence="12">
    <location>
        <begin position="501"/>
        <end position="521"/>
    </location>
</feature>
<proteinExistence type="inferred from homology"/>
<evidence type="ECO:0000256" key="6">
    <source>
        <dbReference type="ARBA" id="ARBA00022729"/>
    </source>
</evidence>
<evidence type="ECO:0000256" key="13">
    <source>
        <dbReference type="SAM" id="SignalP"/>
    </source>
</evidence>
<feature type="domain" description="EGF-like" evidence="14">
    <location>
        <begin position="800"/>
        <end position="841"/>
    </location>
</feature>
<dbReference type="InterPro" id="IPR001881">
    <property type="entry name" value="EGF-like_Ca-bd_dom"/>
</dbReference>
<evidence type="ECO:0000256" key="9">
    <source>
        <dbReference type="ARBA" id="ARBA00023157"/>
    </source>
</evidence>
<evidence type="ECO:0000256" key="10">
    <source>
        <dbReference type="ARBA" id="ARBA00023180"/>
    </source>
</evidence>
<feature type="domain" description="EGF-like" evidence="14">
    <location>
        <begin position="842"/>
        <end position="883"/>
    </location>
</feature>
<dbReference type="AlphaFoldDB" id="A0A7F5R492"/>
<evidence type="ECO:0000256" key="3">
    <source>
        <dbReference type="ARBA" id="ARBA00022525"/>
    </source>
</evidence>
<feature type="chain" id="PRO_5028880910" evidence="13">
    <location>
        <begin position="22"/>
        <end position="1144"/>
    </location>
</feature>
<keyword evidence="7" id="KW-0677">Repeat</keyword>
<feature type="compositionally biased region" description="Low complexity" evidence="12">
    <location>
        <begin position="144"/>
        <end position="167"/>
    </location>
</feature>
<dbReference type="InParanoid" id="A0A7F5R492"/>
<evidence type="ECO:0000256" key="5">
    <source>
        <dbReference type="ARBA" id="ARBA00022536"/>
    </source>
</evidence>
<dbReference type="InterPro" id="IPR052235">
    <property type="entry name" value="Nephronectin_domain"/>
</dbReference>
<evidence type="ECO:0000256" key="4">
    <source>
        <dbReference type="ARBA" id="ARBA00022530"/>
    </source>
</evidence>
<keyword evidence="8" id="KW-0106">Calcium</keyword>
<dbReference type="Proteomes" id="UP000192223">
    <property type="component" value="Unplaced"/>
</dbReference>
<evidence type="ECO:0000313" key="15">
    <source>
        <dbReference type="Proteomes" id="UP000192223"/>
    </source>
</evidence>
<dbReference type="InterPro" id="IPR026823">
    <property type="entry name" value="cEGF"/>
</dbReference>
<evidence type="ECO:0000256" key="7">
    <source>
        <dbReference type="ARBA" id="ARBA00022737"/>
    </source>
</evidence>
<dbReference type="InterPro" id="IPR018097">
    <property type="entry name" value="EGF_Ca-bd_CS"/>
</dbReference>
<dbReference type="RefSeq" id="XP_025830627.1">
    <property type="nucleotide sequence ID" value="XM_025974842.1"/>
</dbReference>
<dbReference type="GO" id="GO:0005509">
    <property type="term" value="F:calcium ion binding"/>
    <property type="evidence" value="ECO:0007669"/>
    <property type="project" value="InterPro"/>
</dbReference>
<evidence type="ECO:0000256" key="1">
    <source>
        <dbReference type="ARBA" id="ARBA00004498"/>
    </source>
</evidence>
<gene>
    <name evidence="16" type="primary">LOC108740624</name>
</gene>
<dbReference type="SMART" id="SM00181">
    <property type="entry name" value="EGF"/>
    <property type="match status" value="13"/>
</dbReference>
<dbReference type="PROSITE" id="PS00010">
    <property type="entry name" value="ASX_HYDROXYL"/>
    <property type="match status" value="5"/>
</dbReference>
<evidence type="ECO:0000259" key="14">
    <source>
        <dbReference type="PROSITE" id="PS50026"/>
    </source>
</evidence>
<keyword evidence="5 11" id="KW-0245">EGF-like domain</keyword>
<keyword evidence="4" id="KW-0272">Extracellular matrix</keyword>
<dbReference type="GO" id="GO:0071944">
    <property type="term" value="C:cell periphery"/>
    <property type="evidence" value="ECO:0007669"/>
    <property type="project" value="UniProtKB-ARBA"/>
</dbReference>
<keyword evidence="6 13" id="KW-0732">Signal</keyword>
<evidence type="ECO:0000256" key="11">
    <source>
        <dbReference type="PROSITE-ProRule" id="PRU00076"/>
    </source>
</evidence>
<dbReference type="PROSITE" id="PS50026">
    <property type="entry name" value="EGF_3"/>
    <property type="match status" value="5"/>
</dbReference>
<accession>A0A7F5R492</accession>